<dbReference type="EMBL" id="BMNT01000007">
    <property type="protein sequence ID" value="GGK73789.1"/>
    <property type="molecule type" value="Genomic_DNA"/>
</dbReference>
<dbReference type="InterPro" id="IPR000835">
    <property type="entry name" value="HTH_MarR-typ"/>
</dbReference>
<dbReference type="GO" id="GO:0003677">
    <property type="term" value="F:DNA binding"/>
    <property type="evidence" value="ECO:0007669"/>
    <property type="project" value="UniProtKB-KW"/>
</dbReference>
<keyword evidence="3" id="KW-1185">Reference proteome</keyword>
<evidence type="ECO:0000259" key="1">
    <source>
        <dbReference type="PROSITE" id="PS50995"/>
    </source>
</evidence>
<accession>A0A917QXI3</accession>
<dbReference type="Pfam" id="PF01047">
    <property type="entry name" value="MarR"/>
    <property type="match status" value="1"/>
</dbReference>
<organism evidence="2 3">
    <name type="scientific">Sphaerisporangium melleum</name>
    <dbReference type="NCBI Taxonomy" id="321316"/>
    <lineage>
        <taxon>Bacteria</taxon>
        <taxon>Bacillati</taxon>
        <taxon>Actinomycetota</taxon>
        <taxon>Actinomycetes</taxon>
        <taxon>Streptosporangiales</taxon>
        <taxon>Streptosporangiaceae</taxon>
        <taxon>Sphaerisporangium</taxon>
    </lineage>
</organism>
<reference evidence="2" key="2">
    <citation type="submission" date="2020-09" db="EMBL/GenBank/DDBJ databases">
        <authorList>
            <person name="Sun Q."/>
            <person name="Ohkuma M."/>
        </authorList>
    </citation>
    <scope>NUCLEOTIDE SEQUENCE</scope>
    <source>
        <strain evidence="2">JCM 13064</strain>
    </source>
</reference>
<sequence length="142" mass="15526">MSTSELTAAVTATYEVWMRTVVLAGPALARHGLTEATFQALWAIDPDEPPPSMKVMTGRLHCNAPNLTFMADQLVDRGLVERAVDPSDRRSRVLVLTAKGRQVRDEVVRAALEKSPLATLTDSELRQVAALLNRALRPPEAP</sequence>
<reference evidence="2" key="1">
    <citation type="journal article" date="2014" name="Int. J. Syst. Evol. Microbiol.">
        <title>Complete genome sequence of Corynebacterium casei LMG S-19264T (=DSM 44701T), isolated from a smear-ripened cheese.</title>
        <authorList>
            <consortium name="US DOE Joint Genome Institute (JGI-PGF)"/>
            <person name="Walter F."/>
            <person name="Albersmeier A."/>
            <person name="Kalinowski J."/>
            <person name="Ruckert C."/>
        </authorList>
    </citation>
    <scope>NUCLEOTIDE SEQUENCE</scope>
    <source>
        <strain evidence="2">JCM 13064</strain>
    </source>
</reference>
<gene>
    <name evidence="2" type="ORF">GCM10007964_15720</name>
</gene>
<dbReference type="SMART" id="SM00347">
    <property type="entry name" value="HTH_MARR"/>
    <property type="match status" value="1"/>
</dbReference>
<dbReference type="PROSITE" id="PS50995">
    <property type="entry name" value="HTH_MARR_2"/>
    <property type="match status" value="1"/>
</dbReference>
<dbReference type="InterPro" id="IPR036388">
    <property type="entry name" value="WH-like_DNA-bd_sf"/>
</dbReference>
<protein>
    <submittedName>
        <fullName evidence="2">DNA-binding protein</fullName>
    </submittedName>
</protein>
<proteinExistence type="predicted"/>
<dbReference type="Gene3D" id="1.10.10.10">
    <property type="entry name" value="Winged helix-like DNA-binding domain superfamily/Winged helix DNA-binding domain"/>
    <property type="match status" value="1"/>
</dbReference>
<comment type="caution">
    <text evidence="2">The sequence shown here is derived from an EMBL/GenBank/DDBJ whole genome shotgun (WGS) entry which is preliminary data.</text>
</comment>
<dbReference type="Proteomes" id="UP000645217">
    <property type="component" value="Unassembled WGS sequence"/>
</dbReference>
<dbReference type="SUPFAM" id="SSF46785">
    <property type="entry name" value="Winged helix' DNA-binding domain"/>
    <property type="match status" value="1"/>
</dbReference>
<dbReference type="InterPro" id="IPR036390">
    <property type="entry name" value="WH_DNA-bd_sf"/>
</dbReference>
<dbReference type="InterPro" id="IPR039422">
    <property type="entry name" value="MarR/SlyA-like"/>
</dbReference>
<dbReference type="GO" id="GO:0003700">
    <property type="term" value="F:DNA-binding transcription factor activity"/>
    <property type="evidence" value="ECO:0007669"/>
    <property type="project" value="InterPro"/>
</dbReference>
<feature type="domain" description="HTH marR-type" evidence="1">
    <location>
        <begin position="3"/>
        <end position="137"/>
    </location>
</feature>
<dbReference type="AlphaFoldDB" id="A0A917QXI3"/>
<keyword evidence="2" id="KW-0238">DNA-binding</keyword>
<name>A0A917QXI3_9ACTN</name>
<dbReference type="RefSeq" id="WP_189162280.1">
    <property type="nucleotide sequence ID" value="NZ_BMNT01000007.1"/>
</dbReference>
<evidence type="ECO:0000313" key="2">
    <source>
        <dbReference type="EMBL" id="GGK73789.1"/>
    </source>
</evidence>
<dbReference type="GO" id="GO:0006950">
    <property type="term" value="P:response to stress"/>
    <property type="evidence" value="ECO:0007669"/>
    <property type="project" value="TreeGrafter"/>
</dbReference>
<dbReference type="PANTHER" id="PTHR33164:SF99">
    <property type="entry name" value="MARR FAMILY REGULATORY PROTEIN"/>
    <property type="match status" value="1"/>
</dbReference>
<evidence type="ECO:0000313" key="3">
    <source>
        <dbReference type="Proteomes" id="UP000645217"/>
    </source>
</evidence>
<dbReference type="PANTHER" id="PTHR33164">
    <property type="entry name" value="TRANSCRIPTIONAL REGULATOR, MARR FAMILY"/>
    <property type="match status" value="1"/>
</dbReference>